<protein>
    <recommendedName>
        <fullName evidence="3 7">Fructose-bisphosphate aldolase</fullName>
        <ecNumber evidence="3 7">4.1.2.13</ecNumber>
    </recommendedName>
</protein>
<dbReference type="EMBL" id="JAMKFB020000014">
    <property type="protein sequence ID" value="KAL0176664.1"/>
    <property type="molecule type" value="Genomic_DNA"/>
</dbReference>
<comment type="caution">
    <text evidence="9">The sequence shown here is derived from an EMBL/GenBank/DDBJ whole genome shotgun (WGS) entry which is preliminary data.</text>
</comment>
<dbReference type="InterPro" id="IPR013785">
    <property type="entry name" value="Aldolase_TIM"/>
</dbReference>
<evidence type="ECO:0000256" key="1">
    <source>
        <dbReference type="ARBA" id="ARBA00004714"/>
    </source>
</evidence>
<dbReference type="PANTHER" id="PTHR11627">
    <property type="entry name" value="FRUCTOSE-BISPHOSPHATE ALDOLASE"/>
    <property type="match status" value="1"/>
</dbReference>
<dbReference type="EC" id="4.1.2.13" evidence="3 7"/>
<keyword evidence="10" id="KW-1185">Reference proteome</keyword>
<keyword evidence="5 7" id="KW-0456">Lyase</keyword>
<evidence type="ECO:0000256" key="7">
    <source>
        <dbReference type="RuleBase" id="RU003994"/>
    </source>
</evidence>
<dbReference type="Gene3D" id="3.20.20.70">
    <property type="entry name" value="Aldolase class I"/>
    <property type="match status" value="1"/>
</dbReference>
<reference evidence="9 10" key="1">
    <citation type="submission" date="2024-05" db="EMBL/GenBank/DDBJ databases">
        <title>Genome sequencing and assembly of Indian major carp, Cirrhinus mrigala (Hamilton, 1822).</title>
        <authorList>
            <person name="Mohindra V."/>
            <person name="Chowdhury L.M."/>
            <person name="Lal K."/>
            <person name="Jena J.K."/>
        </authorList>
    </citation>
    <scope>NUCLEOTIDE SEQUENCE [LARGE SCALE GENOMIC DNA]</scope>
    <source>
        <strain evidence="9">CM1030</strain>
        <tissue evidence="9">Blood</tissue>
    </source>
</reference>
<dbReference type="GO" id="GO:0006096">
    <property type="term" value="P:glycolytic process"/>
    <property type="evidence" value="ECO:0007669"/>
    <property type="project" value="UniProtKB-KW"/>
</dbReference>
<comment type="catalytic activity">
    <reaction evidence="7">
        <text>beta-D-fructose 1,6-bisphosphate = D-glyceraldehyde 3-phosphate + dihydroxyacetone phosphate</text>
        <dbReference type="Rhea" id="RHEA:14729"/>
        <dbReference type="ChEBI" id="CHEBI:32966"/>
        <dbReference type="ChEBI" id="CHEBI:57642"/>
        <dbReference type="ChEBI" id="CHEBI:59776"/>
        <dbReference type="EC" id="4.1.2.13"/>
    </reaction>
</comment>
<evidence type="ECO:0000256" key="5">
    <source>
        <dbReference type="ARBA" id="ARBA00023239"/>
    </source>
</evidence>
<organism evidence="9 10">
    <name type="scientific">Cirrhinus mrigala</name>
    <name type="common">Mrigala</name>
    <dbReference type="NCBI Taxonomy" id="683832"/>
    <lineage>
        <taxon>Eukaryota</taxon>
        <taxon>Metazoa</taxon>
        <taxon>Chordata</taxon>
        <taxon>Craniata</taxon>
        <taxon>Vertebrata</taxon>
        <taxon>Euteleostomi</taxon>
        <taxon>Actinopterygii</taxon>
        <taxon>Neopterygii</taxon>
        <taxon>Teleostei</taxon>
        <taxon>Ostariophysi</taxon>
        <taxon>Cypriniformes</taxon>
        <taxon>Cyprinidae</taxon>
        <taxon>Labeoninae</taxon>
        <taxon>Labeonini</taxon>
        <taxon>Cirrhinus</taxon>
    </lineage>
</organism>
<evidence type="ECO:0000256" key="8">
    <source>
        <dbReference type="RuleBase" id="RU004257"/>
    </source>
</evidence>
<dbReference type="InterPro" id="IPR000741">
    <property type="entry name" value="FBA_I"/>
</dbReference>
<evidence type="ECO:0000256" key="6">
    <source>
        <dbReference type="ARBA" id="ARBA00023270"/>
    </source>
</evidence>
<evidence type="ECO:0000256" key="3">
    <source>
        <dbReference type="ARBA" id="ARBA00013068"/>
    </source>
</evidence>
<dbReference type="GO" id="GO:0004332">
    <property type="term" value="F:fructose-bisphosphate aldolase activity"/>
    <property type="evidence" value="ECO:0007669"/>
    <property type="project" value="UniProtKB-EC"/>
</dbReference>
<keyword evidence="6" id="KW-0704">Schiff base</keyword>
<dbReference type="Pfam" id="PF00274">
    <property type="entry name" value="Glycolytic"/>
    <property type="match status" value="1"/>
</dbReference>
<dbReference type="InterPro" id="IPR029768">
    <property type="entry name" value="Aldolase_I_AS"/>
</dbReference>
<feature type="non-terminal residue" evidence="9">
    <location>
        <position position="1"/>
    </location>
</feature>
<comment type="similarity">
    <text evidence="2 7">Belongs to the class I fructose-bisphosphate aldolase family.</text>
</comment>
<proteinExistence type="inferred from homology"/>
<dbReference type="Proteomes" id="UP001529510">
    <property type="component" value="Unassembled WGS sequence"/>
</dbReference>
<evidence type="ECO:0000313" key="10">
    <source>
        <dbReference type="Proteomes" id="UP001529510"/>
    </source>
</evidence>
<dbReference type="AlphaFoldDB" id="A0ABD0PS08"/>
<evidence type="ECO:0000313" key="9">
    <source>
        <dbReference type="EMBL" id="KAL0176664.1"/>
    </source>
</evidence>
<gene>
    <name evidence="9" type="ORF">M9458_028994</name>
</gene>
<accession>A0ABD0PS08</accession>
<name>A0ABD0PS08_CIRMR</name>
<evidence type="ECO:0000256" key="2">
    <source>
        <dbReference type="ARBA" id="ARBA00010387"/>
    </source>
</evidence>
<keyword evidence="4 7" id="KW-0324">Glycolysis</keyword>
<sequence>ALSDHHVYLEGTLLKPNMVTAGHSCTKKYTPQEVAMATVTALRRTVPAAVPDDSLHLSICFLSGGQSEEEASVNLNAMNQLPLQRPWKLSFSYGRALQASALAAWKGQAANKKAAQDAFVTRAKTNSLASKGEYKPSGQADQASTQSLFTASYVY</sequence>
<evidence type="ECO:0000256" key="4">
    <source>
        <dbReference type="ARBA" id="ARBA00023152"/>
    </source>
</evidence>
<dbReference type="SUPFAM" id="SSF51569">
    <property type="entry name" value="Aldolase"/>
    <property type="match status" value="1"/>
</dbReference>
<comment type="pathway">
    <text evidence="1 8">Carbohydrate degradation; glycolysis; D-glyceraldehyde 3-phosphate and glycerone phosphate from D-glucose: step 4/4.</text>
</comment>
<dbReference type="PROSITE" id="PS00158">
    <property type="entry name" value="ALDOLASE_CLASS_I"/>
    <property type="match status" value="1"/>
</dbReference>